<evidence type="ECO:0000313" key="2">
    <source>
        <dbReference type="Proteomes" id="UP001596513"/>
    </source>
</evidence>
<dbReference type="NCBIfam" id="TIGR04183">
    <property type="entry name" value="Por_Secre_tail"/>
    <property type="match status" value="1"/>
</dbReference>
<dbReference type="Proteomes" id="UP001596513">
    <property type="component" value="Unassembled WGS sequence"/>
</dbReference>
<dbReference type="RefSeq" id="WP_380206140.1">
    <property type="nucleotide sequence ID" value="NZ_JBHTEK010000001.1"/>
</dbReference>
<dbReference type="InterPro" id="IPR026444">
    <property type="entry name" value="Secre_tail"/>
</dbReference>
<comment type="caution">
    <text evidence="1">The sequence shown here is derived from an EMBL/GenBank/DDBJ whole genome shotgun (WGS) entry which is preliminary data.</text>
</comment>
<reference evidence="2" key="1">
    <citation type="journal article" date="2019" name="Int. J. Syst. Evol. Microbiol.">
        <title>The Global Catalogue of Microorganisms (GCM) 10K type strain sequencing project: providing services to taxonomists for standard genome sequencing and annotation.</title>
        <authorList>
            <consortium name="The Broad Institute Genomics Platform"/>
            <consortium name="The Broad Institute Genome Sequencing Center for Infectious Disease"/>
            <person name="Wu L."/>
            <person name="Ma J."/>
        </authorList>
    </citation>
    <scope>NUCLEOTIDE SEQUENCE [LARGE SCALE GENOMIC DNA]</scope>
    <source>
        <strain evidence="2">JCM 19635</strain>
    </source>
</reference>
<gene>
    <name evidence="1" type="ORF">ACFQT0_25810</name>
</gene>
<protein>
    <submittedName>
        <fullName evidence="1">T9SS type A sorting domain-containing protein</fullName>
    </submittedName>
</protein>
<evidence type="ECO:0000313" key="1">
    <source>
        <dbReference type="EMBL" id="MFC7670403.1"/>
    </source>
</evidence>
<proteinExistence type="predicted"/>
<dbReference type="EMBL" id="JBHTEK010000001">
    <property type="protein sequence ID" value="MFC7670403.1"/>
    <property type="molecule type" value="Genomic_DNA"/>
</dbReference>
<accession>A0ABW2UA56</accession>
<organism evidence="1 2">
    <name type="scientific">Hymenobacter humi</name>
    <dbReference type="NCBI Taxonomy" id="1411620"/>
    <lineage>
        <taxon>Bacteria</taxon>
        <taxon>Pseudomonadati</taxon>
        <taxon>Bacteroidota</taxon>
        <taxon>Cytophagia</taxon>
        <taxon>Cytophagales</taxon>
        <taxon>Hymenobacteraceae</taxon>
        <taxon>Hymenobacter</taxon>
    </lineage>
</organism>
<name>A0ABW2UA56_9BACT</name>
<sequence>MLDNDPNKLLVLNDRYVSNVGDFRAGKVNTLFKDLAPGPHSLRLKAWDTYNNSAEREIEFVVARDEKLALTHVLNYPNPFANSTTFFFDHNQAGSEPDNLDVQVQIFTVAGHLVRTLTATVPTSEAHQQSITWNGRDEYNDQLARGVYVYRLSVRSQHNGSTASKYEKLVILN</sequence>
<keyword evidence="2" id="KW-1185">Reference proteome</keyword>
<dbReference type="Gene3D" id="2.60.40.4070">
    <property type="match status" value="1"/>
</dbReference>